<dbReference type="PANTHER" id="PTHR23135">
    <property type="entry name" value="MUR LIGASE FAMILY MEMBER"/>
    <property type="match status" value="1"/>
</dbReference>
<comment type="catalytic activity">
    <reaction evidence="11">
        <text>UDP-N-acetyl-alpha-D-muramoyl-L-alanyl-D-glutamate + meso-2,6-diaminopimelate + ATP = UDP-N-acetyl-alpha-D-muramoyl-L-alanyl-gamma-D-glutamyl-meso-2,6-diaminopimelate + ADP + phosphate + H(+)</text>
        <dbReference type="Rhea" id="RHEA:23676"/>
        <dbReference type="ChEBI" id="CHEBI:15378"/>
        <dbReference type="ChEBI" id="CHEBI:30616"/>
        <dbReference type="ChEBI" id="CHEBI:43474"/>
        <dbReference type="ChEBI" id="CHEBI:57791"/>
        <dbReference type="ChEBI" id="CHEBI:83900"/>
        <dbReference type="ChEBI" id="CHEBI:83905"/>
        <dbReference type="ChEBI" id="CHEBI:456216"/>
        <dbReference type="EC" id="6.3.2.13"/>
    </reaction>
</comment>
<dbReference type="Pfam" id="PF01225">
    <property type="entry name" value="Mur_ligase"/>
    <property type="match status" value="1"/>
</dbReference>
<evidence type="ECO:0000256" key="5">
    <source>
        <dbReference type="ARBA" id="ARBA00022741"/>
    </source>
</evidence>
<comment type="pathway">
    <text evidence="11 12">Cell wall biogenesis; peptidoglycan biosynthesis.</text>
</comment>
<dbReference type="InterPro" id="IPR018109">
    <property type="entry name" value="Folylpolyglutamate_synth_CS"/>
</dbReference>
<comment type="similarity">
    <text evidence="1 11">Belongs to the MurCDEF family. MurE subfamily.</text>
</comment>
<keyword evidence="17" id="KW-1185">Reference proteome</keyword>
<feature type="domain" description="Mur ligase C-terminal" evidence="14">
    <location>
        <begin position="338"/>
        <end position="462"/>
    </location>
</feature>
<protein>
    <recommendedName>
        <fullName evidence="11">UDP-N-acetylmuramoyl-L-alanyl-D-glutamate--2,6-diaminopimelate ligase</fullName>
        <ecNumber evidence="11">6.3.2.13</ecNumber>
    </recommendedName>
    <alternativeName>
        <fullName evidence="11">Meso-A2pm-adding enzyme</fullName>
    </alternativeName>
    <alternativeName>
        <fullName evidence="11">Meso-diaminopimelate-adding enzyme</fullName>
    </alternativeName>
    <alternativeName>
        <fullName evidence="11">UDP-MurNAc-L-Ala-D-Glu:meso-diaminopimelate ligase</fullName>
    </alternativeName>
    <alternativeName>
        <fullName evidence="11">UDP-MurNAc-tripeptide synthetase</fullName>
    </alternativeName>
    <alternativeName>
        <fullName evidence="11">UDP-N-acetylmuramyl-tripeptide synthetase</fullName>
    </alternativeName>
</protein>
<keyword evidence="2 11" id="KW-0963">Cytoplasm</keyword>
<proteinExistence type="inferred from homology"/>
<evidence type="ECO:0000313" key="16">
    <source>
        <dbReference type="EMBL" id="MBW2940214.1"/>
    </source>
</evidence>
<evidence type="ECO:0000256" key="9">
    <source>
        <dbReference type="ARBA" id="ARBA00023306"/>
    </source>
</evidence>
<feature type="binding site" evidence="11">
    <location>
        <position position="158"/>
    </location>
    <ligand>
        <name>UDP-N-acetyl-alpha-D-muramoyl-L-alanyl-D-glutamate</name>
        <dbReference type="ChEBI" id="CHEBI:83900"/>
    </ligand>
</feature>
<feature type="binding site" evidence="11">
    <location>
        <position position="36"/>
    </location>
    <ligand>
        <name>UDP-N-acetyl-alpha-D-muramoyl-L-alanyl-D-glutamate</name>
        <dbReference type="ChEBI" id="CHEBI:83900"/>
    </ligand>
</feature>
<dbReference type="EMBL" id="JAHWDQ010000001">
    <property type="protein sequence ID" value="MBW2940214.1"/>
    <property type="molecule type" value="Genomic_DNA"/>
</dbReference>
<keyword evidence="8 11" id="KW-0573">Peptidoglycan synthesis</keyword>
<evidence type="ECO:0000256" key="12">
    <source>
        <dbReference type="RuleBase" id="RU004135"/>
    </source>
</evidence>
<sequence>MAEQQDYTVPRLLGDLLNDLPPEVAAVPVTGLALNSRDVQAGDVFLAVRGHTVDGRDYIDAAIHAGAVAVIADAPFDPAQWSLPVVVVDDLLAKLSDIAGRFYGNPSSQLKLIGITGTNGKTSCAWMVAQLLEAIGEPCGLIGTLGSGRFGRLSSGANTTPDAVSVQAILGDWRDGGASWAAMEVSSHGLAQHRVAALNFAAAVFTNLSQDHLDYHGSMEAYGEEKARLFAWSGLQLAVINRDDEFGRKLLARSTAKQIIDFSVFDERAKVYAENVSCDMNGIRAQLRSGWGDISISSPLLGAFNLSNLLAASAALLGLGVPAKDIEAALPLLKPVPGRMECLRSEDDVLAVVDYAHTPDALQKVLQTLRPVILGKIICVMGCGGDRDKSKRPLMGAIAEQYADQVWVTNDNPRSESAEGIIADICAGMSEKPFLEPERATAIQAAIASARSGDIVLVAGKGHEDYQEIAGHRLPFSDVQCARLALAARTSL</sequence>
<dbReference type="NCBIfam" id="NF001126">
    <property type="entry name" value="PRK00139.1-4"/>
    <property type="match status" value="1"/>
</dbReference>
<keyword evidence="4 11" id="KW-0132">Cell division</keyword>
<dbReference type="EC" id="6.3.2.13" evidence="11"/>
<feature type="binding site" evidence="11">
    <location>
        <begin position="411"/>
        <end position="414"/>
    </location>
    <ligand>
        <name>meso-2,6-diaminopimelate</name>
        <dbReference type="ChEBI" id="CHEBI:57791"/>
    </ligand>
</feature>
<evidence type="ECO:0000259" key="13">
    <source>
        <dbReference type="Pfam" id="PF01225"/>
    </source>
</evidence>
<comment type="caution">
    <text evidence="11">Lacks conserved residue(s) required for the propagation of feature annotation.</text>
</comment>
<feature type="binding site" evidence="11">
    <location>
        <position position="460"/>
    </location>
    <ligand>
        <name>meso-2,6-diaminopimelate</name>
        <dbReference type="ChEBI" id="CHEBI:57791"/>
    </ligand>
</feature>
<comment type="cofactor">
    <cofactor evidence="11">
        <name>Mg(2+)</name>
        <dbReference type="ChEBI" id="CHEBI:18420"/>
    </cofactor>
</comment>
<evidence type="ECO:0000256" key="7">
    <source>
        <dbReference type="ARBA" id="ARBA00022960"/>
    </source>
</evidence>
<evidence type="ECO:0000256" key="8">
    <source>
        <dbReference type="ARBA" id="ARBA00022984"/>
    </source>
</evidence>
<dbReference type="PANTHER" id="PTHR23135:SF4">
    <property type="entry name" value="UDP-N-ACETYLMURAMOYL-L-ALANYL-D-GLUTAMATE--2,6-DIAMINOPIMELATE LIGASE MURE HOMOLOG, CHLOROPLASTIC"/>
    <property type="match status" value="1"/>
</dbReference>
<dbReference type="InterPro" id="IPR005761">
    <property type="entry name" value="UDP-N-AcMur-Glu-dNH2Pim_ligase"/>
</dbReference>
<dbReference type="InterPro" id="IPR004101">
    <property type="entry name" value="Mur_ligase_C"/>
</dbReference>
<keyword evidence="6 11" id="KW-0067">ATP-binding</keyword>
<evidence type="ECO:0000256" key="10">
    <source>
        <dbReference type="ARBA" id="ARBA00023316"/>
    </source>
</evidence>
<reference evidence="16" key="1">
    <citation type="submission" date="2021-07" db="EMBL/GenBank/DDBJ databases">
        <title>Zhongshania sp. CAU 1632 isolated from seawater.</title>
        <authorList>
            <person name="Kim W."/>
        </authorList>
    </citation>
    <scope>NUCLEOTIDE SEQUENCE</scope>
    <source>
        <strain evidence="16">CAU 1632</strain>
    </source>
</reference>
<evidence type="ECO:0000256" key="4">
    <source>
        <dbReference type="ARBA" id="ARBA00022618"/>
    </source>
</evidence>
<feature type="short sequence motif" description="Meso-diaminopimelate recognition motif" evidence="11">
    <location>
        <begin position="411"/>
        <end position="414"/>
    </location>
</feature>
<evidence type="ECO:0000256" key="11">
    <source>
        <dbReference type="HAMAP-Rule" id="MF_00208"/>
    </source>
</evidence>
<keyword evidence="10 11" id="KW-0961">Cell wall biogenesis/degradation</keyword>
<keyword evidence="9 11" id="KW-0131">Cell cycle</keyword>
<keyword evidence="11" id="KW-0460">Magnesium</keyword>
<dbReference type="Proteomes" id="UP001166291">
    <property type="component" value="Unassembled WGS sequence"/>
</dbReference>
<dbReference type="Pfam" id="PF08245">
    <property type="entry name" value="Mur_ligase_M"/>
    <property type="match status" value="1"/>
</dbReference>
<dbReference type="NCBIfam" id="TIGR01085">
    <property type="entry name" value="murE"/>
    <property type="match status" value="1"/>
</dbReference>
<keyword evidence="3 11" id="KW-0436">Ligase</keyword>
<feature type="binding site" evidence="11">
    <location>
        <position position="387"/>
    </location>
    <ligand>
        <name>meso-2,6-diaminopimelate</name>
        <dbReference type="ChEBI" id="CHEBI:57791"/>
    </ligand>
</feature>
<feature type="binding site" evidence="11">
    <location>
        <position position="34"/>
    </location>
    <ligand>
        <name>UDP-N-acetyl-alpha-D-muramoyl-L-alanyl-D-glutamate</name>
        <dbReference type="ChEBI" id="CHEBI:83900"/>
    </ligand>
</feature>
<dbReference type="RefSeq" id="WP_219042429.1">
    <property type="nucleotide sequence ID" value="NZ_JAHWDQ010000001.1"/>
</dbReference>
<gene>
    <name evidence="11" type="primary">murE</name>
    <name evidence="16" type="ORF">KXJ70_05475</name>
</gene>
<evidence type="ECO:0000259" key="15">
    <source>
        <dbReference type="Pfam" id="PF08245"/>
    </source>
</evidence>
<feature type="binding site" evidence="11">
    <location>
        <begin position="159"/>
        <end position="160"/>
    </location>
    <ligand>
        <name>UDP-N-acetyl-alpha-D-muramoyl-L-alanyl-D-glutamate</name>
        <dbReference type="ChEBI" id="CHEBI:83900"/>
    </ligand>
</feature>
<dbReference type="InterPro" id="IPR000713">
    <property type="entry name" value="Mur_ligase_N"/>
</dbReference>
<evidence type="ECO:0000256" key="1">
    <source>
        <dbReference type="ARBA" id="ARBA00005898"/>
    </source>
</evidence>
<comment type="function">
    <text evidence="11">Catalyzes the addition of meso-diaminopimelic acid to the nucleotide precursor UDP-N-acetylmuramoyl-L-alanyl-D-glutamate (UMAG) in the biosynthesis of bacterial cell-wall peptidoglycan.</text>
</comment>
<feature type="domain" description="Mur ligase N-terminal catalytic" evidence="13">
    <location>
        <begin position="29"/>
        <end position="103"/>
    </location>
</feature>
<evidence type="ECO:0000256" key="2">
    <source>
        <dbReference type="ARBA" id="ARBA00022490"/>
    </source>
</evidence>
<evidence type="ECO:0000259" key="14">
    <source>
        <dbReference type="Pfam" id="PF02875"/>
    </source>
</evidence>
<dbReference type="GO" id="GO:0008765">
    <property type="term" value="F:UDP-N-acetylmuramoylalanyl-D-glutamate-2,6-diaminopimelate ligase activity"/>
    <property type="evidence" value="ECO:0007669"/>
    <property type="project" value="UniProtKB-EC"/>
</dbReference>
<evidence type="ECO:0000256" key="6">
    <source>
        <dbReference type="ARBA" id="ARBA00022840"/>
    </source>
</evidence>
<comment type="PTM">
    <text evidence="11">Carboxylation is probably crucial for Mg(2+) binding and, consequently, for the gamma-phosphate positioning of ATP.</text>
</comment>
<comment type="caution">
    <text evidence="16">The sequence shown here is derived from an EMBL/GenBank/DDBJ whole genome shotgun (WGS) entry which is preliminary data.</text>
</comment>
<dbReference type="PROSITE" id="PS01011">
    <property type="entry name" value="FOLYLPOLYGLU_SYNT_1"/>
    <property type="match status" value="1"/>
</dbReference>
<accession>A0ABS6VQA1</accession>
<dbReference type="NCBIfam" id="NF001124">
    <property type="entry name" value="PRK00139.1-2"/>
    <property type="match status" value="1"/>
</dbReference>
<feature type="modified residue" description="N6-carboxylysine" evidence="11">
    <location>
        <position position="226"/>
    </location>
</feature>
<feature type="binding site" evidence="11">
    <location>
        <position position="464"/>
    </location>
    <ligand>
        <name>meso-2,6-diaminopimelate</name>
        <dbReference type="ChEBI" id="CHEBI:57791"/>
    </ligand>
</feature>
<feature type="binding site" evidence="11">
    <location>
        <begin position="117"/>
        <end position="123"/>
    </location>
    <ligand>
        <name>ATP</name>
        <dbReference type="ChEBI" id="CHEBI:30616"/>
    </ligand>
</feature>
<evidence type="ECO:0000313" key="17">
    <source>
        <dbReference type="Proteomes" id="UP001166291"/>
    </source>
</evidence>
<keyword evidence="5 11" id="KW-0547">Nucleotide-binding</keyword>
<dbReference type="HAMAP" id="MF_00208">
    <property type="entry name" value="MurE"/>
    <property type="match status" value="1"/>
</dbReference>
<evidence type="ECO:0000256" key="3">
    <source>
        <dbReference type="ARBA" id="ARBA00022598"/>
    </source>
</evidence>
<keyword evidence="7 11" id="KW-0133">Cell shape</keyword>
<name>A0ABS6VQA1_9GAMM</name>
<feature type="binding site" evidence="11">
    <location>
        <position position="186"/>
    </location>
    <ligand>
        <name>UDP-N-acetyl-alpha-D-muramoyl-L-alanyl-D-glutamate</name>
        <dbReference type="ChEBI" id="CHEBI:83900"/>
    </ligand>
</feature>
<dbReference type="InterPro" id="IPR013221">
    <property type="entry name" value="Mur_ligase_cen"/>
</dbReference>
<feature type="binding site" evidence="11">
    <location>
        <position position="192"/>
    </location>
    <ligand>
        <name>UDP-N-acetyl-alpha-D-muramoyl-L-alanyl-D-glutamate</name>
        <dbReference type="ChEBI" id="CHEBI:83900"/>
    </ligand>
</feature>
<feature type="binding site" evidence="11">
    <location>
        <position position="194"/>
    </location>
    <ligand>
        <name>UDP-N-acetyl-alpha-D-muramoyl-L-alanyl-D-glutamate</name>
        <dbReference type="ChEBI" id="CHEBI:83900"/>
    </ligand>
</feature>
<feature type="domain" description="Mur ligase central" evidence="15">
    <location>
        <begin position="115"/>
        <end position="315"/>
    </location>
</feature>
<dbReference type="Pfam" id="PF02875">
    <property type="entry name" value="Mur_ligase_C"/>
    <property type="match status" value="1"/>
</dbReference>
<organism evidence="16 17">
    <name type="scientific">Zhongshania aquimaris</name>
    <dbReference type="NCBI Taxonomy" id="2857107"/>
    <lineage>
        <taxon>Bacteria</taxon>
        <taxon>Pseudomonadati</taxon>
        <taxon>Pseudomonadota</taxon>
        <taxon>Gammaproteobacteria</taxon>
        <taxon>Cellvibrionales</taxon>
        <taxon>Spongiibacteraceae</taxon>
        <taxon>Zhongshania</taxon>
    </lineage>
</organism>
<comment type="subcellular location">
    <subcellularLocation>
        <location evidence="11 12">Cytoplasm</location>
    </subcellularLocation>
</comment>